<evidence type="ECO:0000313" key="6">
    <source>
        <dbReference type="EMBL" id="QEC47296.1"/>
    </source>
</evidence>
<evidence type="ECO:0000313" key="7">
    <source>
        <dbReference type="Proteomes" id="UP000321805"/>
    </source>
</evidence>
<organism evidence="6 7">
    <name type="scientific">Baekduia soli</name>
    <dbReference type="NCBI Taxonomy" id="496014"/>
    <lineage>
        <taxon>Bacteria</taxon>
        <taxon>Bacillati</taxon>
        <taxon>Actinomycetota</taxon>
        <taxon>Thermoleophilia</taxon>
        <taxon>Solirubrobacterales</taxon>
        <taxon>Baekduiaceae</taxon>
        <taxon>Baekduia</taxon>
    </lineage>
</organism>
<dbReference type="PROSITE" id="PS51194">
    <property type="entry name" value="HELICASE_CTER"/>
    <property type="match status" value="1"/>
</dbReference>
<dbReference type="InterPro" id="IPR001650">
    <property type="entry name" value="Helicase_C-like"/>
</dbReference>
<proteinExistence type="predicted"/>
<dbReference type="SMART" id="SM00490">
    <property type="entry name" value="HELICc"/>
    <property type="match status" value="1"/>
</dbReference>
<dbReference type="Proteomes" id="UP000321805">
    <property type="component" value="Chromosome"/>
</dbReference>
<feature type="domain" description="Helicase C-terminal" evidence="5">
    <location>
        <begin position="929"/>
        <end position="1095"/>
    </location>
</feature>
<dbReference type="Gene3D" id="3.40.50.300">
    <property type="entry name" value="P-loop containing nucleotide triphosphate hydrolases"/>
    <property type="match status" value="2"/>
</dbReference>
<evidence type="ECO:0000259" key="5">
    <source>
        <dbReference type="PROSITE" id="PS51194"/>
    </source>
</evidence>
<dbReference type="SMART" id="SM00487">
    <property type="entry name" value="DEXDc"/>
    <property type="match status" value="1"/>
</dbReference>
<protein>
    <submittedName>
        <fullName evidence="6">DEAD/DEAH box helicase</fullName>
    </submittedName>
</protein>
<evidence type="ECO:0000256" key="3">
    <source>
        <dbReference type="SAM" id="Coils"/>
    </source>
</evidence>
<dbReference type="Pfam" id="PF09369">
    <property type="entry name" value="MZB"/>
    <property type="match status" value="1"/>
</dbReference>
<dbReference type="InterPro" id="IPR014001">
    <property type="entry name" value="Helicase_ATP-bd"/>
</dbReference>
<keyword evidence="6" id="KW-0378">Hydrolase</keyword>
<dbReference type="InterPro" id="IPR018973">
    <property type="entry name" value="MZB"/>
</dbReference>
<name>A0A5B8U2P9_9ACTN</name>
<dbReference type="SUPFAM" id="SSF52540">
    <property type="entry name" value="P-loop containing nucleoside triphosphate hydrolases"/>
    <property type="match status" value="2"/>
</dbReference>
<dbReference type="GO" id="GO:0036297">
    <property type="term" value="P:interstrand cross-link repair"/>
    <property type="evidence" value="ECO:0007669"/>
    <property type="project" value="TreeGrafter"/>
</dbReference>
<dbReference type="PROSITE" id="PS51192">
    <property type="entry name" value="HELICASE_ATP_BIND_1"/>
    <property type="match status" value="1"/>
</dbReference>
<dbReference type="EMBL" id="CP042430">
    <property type="protein sequence ID" value="QEC47296.1"/>
    <property type="molecule type" value="Genomic_DNA"/>
</dbReference>
<dbReference type="OrthoDB" id="3197455at2"/>
<sequence>MIPSLAATELREAIVEYLSTTFAIGDEETRGALIDFLTDDTDGIFRGPFLRVRTPFKRVDPAWLQRSPLDWMPKDFQPFEHQAKAFERLGSRDGEPQPTLVTTGTGSGKTECFLTPILDHCARAVHAGQPGIKALILYPMNALASDQAGRIARTIHEHSELAGVRAGIFVGGESSGTSVMTESRIIDDQHTLRSAPPDILLTNYKMLDFLLLRDTDRELWAETGAGVLRYLVLDEFHTYDGAQGTDVAMLLRRLGVTLGLGDSSHGPLGSVAPVATSATLGDSAAGADALREFAESVFGRPFQTDSVIVERRESVNDCCKPVDWDLPAPEIDDLRTLDGTDMDDVAAAFIGRTPGSAVDLGDTLLAHRMTRAVLGAVGGRPTPVADAIEEIALRVSEWGPHLGRDRRAVEHAVALYLGLLSVARRPGPSGGSPVPLFSVEVQLWIREVSRVTRLVQAAPEFRWLDGAAPEPEELPEEEPPPTAPAIYCRLCGRTGWMARSSEMNASLSFVESGVYEDSVRSSPRLRALIRSSSEEAGVQYLDPDHVALHVKPRPACLPVLVTPGDDEARRSECPSCGGIEGIRFVGSRVASLASVSISQLFGSELVDDGERKLLAFTDSVQDAAHRAAFFNGRTHRFNQRIAITSIVKDSQDGRLTLAELGPELMRAAASSSTPAEEFYELVPPDLLRHFGIRTLWDGEPKAPGASQILGRRVEFETHLEFGLRARLGRTIELTGALAAEVPVTDIDHLAALVIEARDDLVAQIELVPETESFEDPKVYLRGLLERTRLQGAIFHPWLKSYVKDEGRRYLIWGGRPDGLPAFPSGQSAPTFLIDAQGSPFDALESRGGSPVWTADWASRTLRLPLGYARDFTRVVLTLLAAEDVISTQKSTKGNTIYGLEPSGIAVHDVPTGDSPVLRCRVCAHRHAAPLQNVAIWDNAPCLRYRCPGRYEPIAREASAYYRRLYRSGTPRRTVAAEHTGGLDRQTRERLENAFKHGHAPGTPNVLACTPTLEMGVDIGDLSAVMLTSVPRSSASYVQRVGRAGRASGNALVTTFVRTEPRSLYFLTDPRHMIAGVVRPPSCWLDAIEILRRQYVAFVLDRAADGSIPVAAMPQRIGGLVKDSADMNGVLRTILATHHADPASYVNTFLKGFGRHVSKATAERLRDFAKDGFDDRVLGRLGEWDAEYKDLQLRRDRLTKRIKDLQARSTRTEDEEFELKSLLGERKATIGRFQKLREEYTPTALERLGLLPNYTLVDHGVTLNVALWAPTADGDYRTENIEYKRPATLAIRELAPGARFYAGGHRVIVDALDLGPASEPAYERWWLCPECGYGTADQGAPGTCPRCSSPSIADAQSRHLVLPFTGSSAQSSEENARISDDTEDRERTPFTIVTTVDVDPDDVRPERAWRARNEDQPFGFEYAVATLRWLNVGHRDKPGDSVSLGGRDDIRASRFETCRYCGVVQSVPETFGRTPPAEGFHRGWCLTRSSARNPEYDRPILAHELRTDVVRIALPLADFEVDERLASFRAALLFGLQLHFGGTPDHLRAVVSDAPGGSDGGRRRFLVIHDIVPGGTGYLERLADPEALKGILEVARGEIARCPCKDEGRAACHRCLLGHADHGEADIVSRRLALELLDELLRDWDLIPVPTIGNLPIGAVEESELERRLRAALIAWGERTEGASVTKQPGAAQYPDLELRVPSVDGEQLLRWRIREQHDLDTSPPTRPDFLIERVDGNARAIALYSDGFQYHASPAKRTTLADDARKRHGVRASGRLAWSMDWKDVEDFRRAVTADIAKQPPNLELLDSSRRKTAETVQHQRGGKLSIDTLERNPLRMLLNYLADPVEEDWRRLARSAVAGAMSGLTPDTGEGVAAFHSSTMNGARFDATLNTAGVAGANGEAWTVRLVLADDADGVHDTDHRDRWRDWLHWGNVLQFLDGDGCQALITTASIEPDVAVDLDAVGPTAPEPAVADDVLPDDVEAEIALADGSVQSLLRAVAADPRARGFVVGEETDDGGLIEVAWPDSKVAVLIDGQEAPEGWTAHPVAEWDPPTLVEAVAIGQP</sequence>
<dbReference type="PANTHER" id="PTHR47957">
    <property type="entry name" value="ATP-DEPENDENT HELICASE HRQ1"/>
    <property type="match status" value="1"/>
</dbReference>
<dbReference type="InterPro" id="IPR027417">
    <property type="entry name" value="P-loop_NTPase"/>
</dbReference>
<dbReference type="PANTHER" id="PTHR47957:SF3">
    <property type="entry name" value="ATP-DEPENDENT HELICASE HRQ1"/>
    <property type="match status" value="1"/>
</dbReference>
<keyword evidence="6" id="KW-0347">Helicase</keyword>
<dbReference type="RefSeq" id="WP_146917590.1">
    <property type="nucleotide sequence ID" value="NZ_CP042430.1"/>
</dbReference>
<feature type="domain" description="Helicase ATP-binding" evidence="4">
    <location>
        <begin position="90"/>
        <end position="298"/>
    </location>
</feature>
<dbReference type="KEGG" id="bsol:FSW04_06635"/>
<reference evidence="6 7" key="1">
    <citation type="journal article" date="2018" name="J. Microbiol.">
        <title>Baekduia soli gen. nov., sp. nov., a novel bacterium isolated from the soil of Baekdu Mountain and proposal of a novel family name, Baekduiaceae fam. nov.</title>
        <authorList>
            <person name="An D.S."/>
            <person name="Siddiqi M.Z."/>
            <person name="Kim K.H."/>
            <person name="Yu H.S."/>
            <person name="Im W.T."/>
        </authorList>
    </citation>
    <scope>NUCLEOTIDE SEQUENCE [LARGE SCALE GENOMIC DNA]</scope>
    <source>
        <strain evidence="6 7">BR7-21</strain>
    </source>
</reference>
<dbReference type="InterPro" id="IPR011545">
    <property type="entry name" value="DEAD/DEAH_box_helicase_dom"/>
</dbReference>
<dbReference type="Pfam" id="PF00270">
    <property type="entry name" value="DEAD"/>
    <property type="match status" value="1"/>
</dbReference>
<keyword evidence="3" id="KW-0175">Coiled coil</keyword>
<dbReference type="GO" id="GO:0003676">
    <property type="term" value="F:nucleic acid binding"/>
    <property type="evidence" value="ECO:0007669"/>
    <property type="project" value="InterPro"/>
</dbReference>
<dbReference type="GO" id="GO:0005524">
    <property type="term" value="F:ATP binding"/>
    <property type="evidence" value="ECO:0007669"/>
    <property type="project" value="UniProtKB-KW"/>
</dbReference>
<evidence type="ECO:0000256" key="1">
    <source>
        <dbReference type="ARBA" id="ARBA00022741"/>
    </source>
</evidence>
<evidence type="ECO:0000256" key="2">
    <source>
        <dbReference type="ARBA" id="ARBA00022840"/>
    </source>
</evidence>
<gene>
    <name evidence="6" type="ORF">FSW04_06635</name>
</gene>
<evidence type="ECO:0000259" key="4">
    <source>
        <dbReference type="PROSITE" id="PS51192"/>
    </source>
</evidence>
<dbReference type="GO" id="GO:0006289">
    <property type="term" value="P:nucleotide-excision repair"/>
    <property type="evidence" value="ECO:0007669"/>
    <property type="project" value="TreeGrafter"/>
</dbReference>
<feature type="coiled-coil region" evidence="3">
    <location>
        <begin position="1180"/>
        <end position="1214"/>
    </location>
</feature>
<keyword evidence="2" id="KW-0067">ATP-binding</keyword>
<keyword evidence="1" id="KW-0547">Nucleotide-binding</keyword>
<dbReference type="Pfam" id="PF00271">
    <property type="entry name" value="Helicase_C"/>
    <property type="match status" value="1"/>
</dbReference>
<accession>A0A5B8U2P9</accession>
<dbReference type="GO" id="GO:0043138">
    <property type="term" value="F:3'-5' DNA helicase activity"/>
    <property type="evidence" value="ECO:0007669"/>
    <property type="project" value="TreeGrafter"/>
</dbReference>
<keyword evidence="7" id="KW-1185">Reference proteome</keyword>